<dbReference type="InterPro" id="IPR056772">
    <property type="entry name" value="RecA-like_ORC2"/>
</dbReference>
<dbReference type="EMBL" id="BABT02000110">
    <property type="protein sequence ID" value="GAA97104.1"/>
    <property type="molecule type" value="Genomic_DNA"/>
</dbReference>
<reference evidence="9 10" key="2">
    <citation type="journal article" date="2012" name="Open Biol.">
        <title>Characteristics of nucleosomes and linker DNA regions on the genome of the basidiomycete Mixia osmundae revealed by mono- and dinucleosome mapping.</title>
        <authorList>
            <person name="Nishida H."/>
            <person name="Kondo S."/>
            <person name="Matsumoto T."/>
            <person name="Suzuki Y."/>
            <person name="Yoshikawa H."/>
            <person name="Taylor T.D."/>
            <person name="Sugiyama J."/>
        </authorList>
    </citation>
    <scope>NUCLEOTIDE SEQUENCE [LARGE SCALE GENOMIC DNA]</scope>
    <source>
        <strain evidence="10">CBS 9802 / IAM 14324 / JCM 22182 / KY 12970</strain>
    </source>
</reference>
<dbReference type="InParanoid" id="G7E2P4"/>
<feature type="region of interest" description="Disordered" evidence="6">
    <location>
        <begin position="1"/>
        <end position="20"/>
    </location>
</feature>
<evidence type="ECO:0000259" key="8">
    <source>
        <dbReference type="Pfam" id="PF24882"/>
    </source>
</evidence>
<dbReference type="Proteomes" id="UP000009131">
    <property type="component" value="Unassembled WGS sequence"/>
</dbReference>
<evidence type="ECO:0000256" key="6">
    <source>
        <dbReference type="SAM" id="MobiDB-lite"/>
    </source>
</evidence>
<comment type="subunit">
    <text evidence="5">Component of the origin recognition complex (ORC).</text>
</comment>
<proteinExistence type="inferred from homology"/>
<evidence type="ECO:0000259" key="7">
    <source>
        <dbReference type="Pfam" id="PF04084"/>
    </source>
</evidence>
<comment type="similarity">
    <text evidence="2 5">Belongs to the ORC2 family.</text>
</comment>
<evidence type="ECO:0000256" key="4">
    <source>
        <dbReference type="ARBA" id="ARBA00023242"/>
    </source>
</evidence>
<dbReference type="STRING" id="764103.G7E2P4"/>
<dbReference type="InterPro" id="IPR056773">
    <property type="entry name" value="WHD_ORC2"/>
</dbReference>
<protein>
    <recommendedName>
        <fullName evidence="5">Origin recognition complex subunit 2</fullName>
    </recommendedName>
</protein>
<dbReference type="HOGENOM" id="CLU_018596_0_0_1"/>
<dbReference type="RefSeq" id="XP_014565524.1">
    <property type="nucleotide sequence ID" value="XM_014710038.1"/>
</dbReference>
<comment type="caution">
    <text evidence="9">The sequence shown here is derived from an EMBL/GenBank/DDBJ whole genome shotgun (WGS) entry which is preliminary data.</text>
</comment>
<feature type="domain" description="Origin recognition complex subunit 2 RecA-like" evidence="7">
    <location>
        <begin position="127"/>
        <end position="285"/>
    </location>
</feature>
<keyword evidence="3 5" id="KW-0235">DNA replication</keyword>
<dbReference type="InterPro" id="IPR007220">
    <property type="entry name" value="ORC2"/>
</dbReference>
<evidence type="ECO:0000256" key="1">
    <source>
        <dbReference type="ARBA" id="ARBA00004123"/>
    </source>
</evidence>
<dbReference type="OMA" id="EWVWIPL"/>
<accession>G7E2P4</accession>
<sequence length="480" mass="52524">MSRVDGAEPEEEDNSLDCSVARDCRALGDADEGERSDVSSDDTAGELDQAHAPARIDGDRGFITTATGPEAYFHAQARKLKTSDRRAQDYIETFTLEEYTSALSRANGLLGSYAAQAAQSRTVQLTYDVCHPAWLLELHQGFDLLFRGLGSKRKLLNRFASKVLAKHGQVIICNAFMSTYSITDTLASLESAATSESRLDGAAAIQPPSDAGDKHEERAHSICYALRRRAAGDNIFLVIHSVDALQCQSARAQSVLAILAASPRIALVASVEHLRATLLFPASLERPREDIQGARGFCWSHHHTPTYSPYLAEVASSLEPAKIFPSSIYPSAAAGAASQGGPRGRIRGAAHILASVTEKAKRAFAMLGQLQLRRGEAMQPHARSKLTSIMVTSDQTITPGSAIRLSLLYSRTQDELIVSNQNHLEGLMHEFRDHDLVKTSSNAPEDDMDIETDDTDETRQQWIWICLGHDELFKVLEDHT</sequence>
<keyword evidence="4 5" id="KW-0539">Nucleus</keyword>
<comment type="function">
    <text evidence="5">Component of the origin recognition complex (ORC) that binds origins of replication. DNA-binding is ATP-dependent. ORC is required to assemble the pre-replication complex necessary to initiate DNA replication.</text>
</comment>
<name>G7E2P4_MIXOS</name>
<dbReference type="AlphaFoldDB" id="G7E2P4"/>
<evidence type="ECO:0000313" key="10">
    <source>
        <dbReference type="Proteomes" id="UP000009131"/>
    </source>
</evidence>
<dbReference type="GO" id="GO:0003688">
    <property type="term" value="F:DNA replication origin binding"/>
    <property type="evidence" value="ECO:0007669"/>
    <property type="project" value="UniProtKB-UniRule"/>
</dbReference>
<dbReference type="PANTHER" id="PTHR14052">
    <property type="entry name" value="ORIGIN RECOGNITION COMPLEX SUBUNIT 2"/>
    <property type="match status" value="1"/>
</dbReference>
<dbReference type="eggNOG" id="KOG2928">
    <property type="taxonomic scope" value="Eukaryota"/>
</dbReference>
<dbReference type="GO" id="GO:0006260">
    <property type="term" value="P:DNA replication"/>
    <property type="evidence" value="ECO:0007669"/>
    <property type="project" value="UniProtKB-UniRule"/>
</dbReference>
<organism evidence="9 10">
    <name type="scientific">Mixia osmundae (strain CBS 9802 / IAM 14324 / JCM 22182 / KY 12970)</name>
    <dbReference type="NCBI Taxonomy" id="764103"/>
    <lineage>
        <taxon>Eukaryota</taxon>
        <taxon>Fungi</taxon>
        <taxon>Dikarya</taxon>
        <taxon>Basidiomycota</taxon>
        <taxon>Pucciniomycotina</taxon>
        <taxon>Mixiomycetes</taxon>
        <taxon>Mixiales</taxon>
        <taxon>Mixiaceae</taxon>
        <taxon>Mixia</taxon>
    </lineage>
</organism>
<feature type="region of interest" description="Disordered" evidence="6">
    <location>
        <begin position="27"/>
        <end position="51"/>
    </location>
</feature>
<dbReference type="OrthoDB" id="346673at2759"/>
<feature type="compositionally biased region" description="Basic and acidic residues" evidence="6">
    <location>
        <begin position="27"/>
        <end position="38"/>
    </location>
</feature>
<dbReference type="GO" id="GO:0005664">
    <property type="term" value="C:nuclear origin of replication recognition complex"/>
    <property type="evidence" value="ECO:0007669"/>
    <property type="project" value="UniProtKB-UniRule"/>
</dbReference>
<feature type="domain" description="Origin recognition complex subunit 2 winged-helix" evidence="8">
    <location>
        <begin position="401"/>
        <end position="469"/>
    </location>
</feature>
<dbReference type="Pfam" id="PF24882">
    <property type="entry name" value="WHD_ORC2"/>
    <property type="match status" value="1"/>
</dbReference>
<dbReference type="PANTHER" id="PTHR14052:SF0">
    <property type="entry name" value="ORIGIN RECOGNITION COMPLEX SUBUNIT 2"/>
    <property type="match status" value="1"/>
</dbReference>
<reference evidence="9 10" key="1">
    <citation type="journal article" date="2011" name="J. Gen. Appl. Microbiol.">
        <title>Draft genome sequencing of the enigmatic basidiomycete Mixia osmundae.</title>
        <authorList>
            <person name="Nishida H."/>
            <person name="Nagatsuka Y."/>
            <person name="Sugiyama J."/>
        </authorList>
    </citation>
    <scope>NUCLEOTIDE SEQUENCE [LARGE SCALE GENOMIC DNA]</scope>
    <source>
        <strain evidence="10">CBS 9802 / IAM 14324 / JCM 22182 / KY 12970</strain>
    </source>
</reference>
<evidence type="ECO:0000256" key="3">
    <source>
        <dbReference type="ARBA" id="ARBA00022705"/>
    </source>
</evidence>
<keyword evidence="10" id="KW-1185">Reference proteome</keyword>
<comment type="subcellular location">
    <subcellularLocation>
        <location evidence="1 5">Nucleus</location>
    </subcellularLocation>
</comment>
<evidence type="ECO:0000256" key="5">
    <source>
        <dbReference type="RuleBase" id="RU368084"/>
    </source>
</evidence>
<gene>
    <name evidence="9" type="primary">Mo03779</name>
    <name evidence="9" type="ORF">E5Q_03779</name>
</gene>
<dbReference type="Pfam" id="PF04084">
    <property type="entry name" value="RecA-like_ORC2"/>
    <property type="match status" value="1"/>
</dbReference>
<evidence type="ECO:0000313" key="9">
    <source>
        <dbReference type="EMBL" id="GAA97104.1"/>
    </source>
</evidence>
<evidence type="ECO:0000256" key="2">
    <source>
        <dbReference type="ARBA" id="ARBA00007421"/>
    </source>
</evidence>